<dbReference type="PRINTS" id="PR01012">
    <property type="entry name" value="NRPEPTIDEYR"/>
</dbReference>
<dbReference type="SUPFAM" id="SSF81321">
    <property type="entry name" value="Family A G protein-coupled receptor-like"/>
    <property type="match status" value="1"/>
</dbReference>
<dbReference type="Gene3D" id="1.20.1070.10">
    <property type="entry name" value="Rhodopsin 7-helix transmembrane proteins"/>
    <property type="match status" value="1"/>
</dbReference>
<sequence length="359" mass="41337">MGNNTPITEEQFKMLVSLYPESFLEPPLADHDLLRFRILFGIIMFCAVVFNILVIAVILRNKSMRTVTNTFLLSLAVSDLLIAAVCMPFQLYELAYQEWSLGEGLCRFYAYFQGVLIVSSILTLLIVAVDRYYAICHPLKARHVHTVNRALIITAVIWALSFTLMTPQLIVQKIDYKLDNKLPIRANVPYCREYFEHHWEILLYTSFTTFGFFLIPLIGIYVSYGRVAWRLWIRKPVGDMSTMRADVHIKQKKRVIKMLILLVAFFTVCWTPFFINHWILSFVTPGSHSDARVLVAYLSMMGYLNSCVNPIVYAFMNDNFKEYFVKTFCVCLQKKTHNPCTPKDGKKLQGVTATSNSAV</sequence>
<feature type="transmembrane region" description="Helical" evidence="10">
    <location>
        <begin position="111"/>
        <end position="129"/>
    </location>
</feature>
<protein>
    <submittedName>
        <fullName evidence="13">Cholecystokinin receptor type A-like</fullName>
    </submittedName>
</protein>
<dbReference type="OrthoDB" id="9979846at2759"/>
<evidence type="ECO:0000256" key="6">
    <source>
        <dbReference type="ARBA" id="ARBA00023136"/>
    </source>
</evidence>
<dbReference type="PROSITE" id="PS50262">
    <property type="entry name" value="G_PROTEIN_RECEP_F1_2"/>
    <property type="match status" value="1"/>
</dbReference>
<evidence type="ECO:0000256" key="10">
    <source>
        <dbReference type="SAM" id="Phobius"/>
    </source>
</evidence>
<dbReference type="GeneID" id="106180664"/>
<evidence type="ECO:0000313" key="13">
    <source>
        <dbReference type="RefSeq" id="XP_013420164.1"/>
    </source>
</evidence>
<evidence type="ECO:0000256" key="5">
    <source>
        <dbReference type="ARBA" id="ARBA00023040"/>
    </source>
</evidence>
<keyword evidence="3 9" id="KW-0812">Transmembrane</keyword>
<dbReference type="PRINTS" id="PR00237">
    <property type="entry name" value="GPCRRHODOPSN"/>
</dbReference>
<dbReference type="PANTHER" id="PTHR45695">
    <property type="entry name" value="LEUCOKININ RECEPTOR-RELATED"/>
    <property type="match status" value="1"/>
</dbReference>
<keyword evidence="8 9" id="KW-0807">Transducer</keyword>
<dbReference type="AlphaFoldDB" id="A0A1S3KCK0"/>
<feature type="transmembrane region" description="Helical" evidence="10">
    <location>
        <begin position="38"/>
        <end position="59"/>
    </location>
</feature>
<dbReference type="InterPro" id="IPR000611">
    <property type="entry name" value="NPY_rcpt"/>
</dbReference>
<dbReference type="InterPro" id="IPR000276">
    <property type="entry name" value="GPCR_Rhodpsn"/>
</dbReference>
<evidence type="ECO:0000256" key="7">
    <source>
        <dbReference type="ARBA" id="ARBA00023170"/>
    </source>
</evidence>
<dbReference type="PROSITE" id="PS00237">
    <property type="entry name" value="G_PROTEIN_RECEP_F1_1"/>
    <property type="match status" value="1"/>
</dbReference>
<evidence type="ECO:0000256" key="1">
    <source>
        <dbReference type="ARBA" id="ARBA00004141"/>
    </source>
</evidence>
<comment type="similarity">
    <text evidence="2 9">Belongs to the G-protein coupled receptor 1 family.</text>
</comment>
<gene>
    <name evidence="13" type="primary">LOC106180664</name>
</gene>
<dbReference type="InParanoid" id="A0A1S3KCK0"/>
<dbReference type="InterPro" id="IPR017452">
    <property type="entry name" value="GPCR_Rhodpsn_7TM"/>
</dbReference>
<organism evidence="12 13">
    <name type="scientific">Lingula anatina</name>
    <name type="common">Brachiopod</name>
    <name type="synonym">Lingula unguis</name>
    <dbReference type="NCBI Taxonomy" id="7574"/>
    <lineage>
        <taxon>Eukaryota</taxon>
        <taxon>Metazoa</taxon>
        <taxon>Spiralia</taxon>
        <taxon>Lophotrochozoa</taxon>
        <taxon>Brachiopoda</taxon>
        <taxon>Linguliformea</taxon>
        <taxon>Lingulata</taxon>
        <taxon>Lingulida</taxon>
        <taxon>Linguloidea</taxon>
        <taxon>Lingulidae</taxon>
        <taxon>Lingula</taxon>
    </lineage>
</organism>
<keyword evidence="6 10" id="KW-0472">Membrane</keyword>
<dbReference type="Pfam" id="PF00001">
    <property type="entry name" value="7tm_1"/>
    <property type="match status" value="1"/>
</dbReference>
<dbReference type="STRING" id="7574.A0A1S3KCK0"/>
<feature type="transmembrane region" description="Helical" evidence="10">
    <location>
        <begin position="258"/>
        <end position="275"/>
    </location>
</feature>
<feature type="transmembrane region" description="Helical" evidence="10">
    <location>
        <begin position="295"/>
        <end position="316"/>
    </location>
</feature>
<evidence type="ECO:0000256" key="4">
    <source>
        <dbReference type="ARBA" id="ARBA00022989"/>
    </source>
</evidence>
<feature type="transmembrane region" description="Helical" evidence="10">
    <location>
        <begin position="71"/>
        <end position="91"/>
    </location>
</feature>
<keyword evidence="7 9" id="KW-0675">Receptor</keyword>
<keyword evidence="4 10" id="KW-1133">Transmembrane helix</keyword>
<dbReference type="Proteomes" id="UP000085678">
    <property type="component" value="Unplaced"/>
</dbReference>
<dbReference type="GO" id="GO:0004983">
    <property type="term" value="F:neuropeptide Y receptor activity"/>
    <property type="evidence" value="ECO:0007669"/>
    <property type="project" value="InterPro"/>
</dbReference>
<dbReference type="CDD" id="cd14993">
    <property type="entry name" value="7tmA_CCKR-like"/>
    <property type="match status" value="1"/>
</dbReference>
<evidence type="ECO:0000259" key="11">
    <source>
        <dbReference type="PROSITE" id="PS50262"/>
    </source>
</evidence>
<keyword evidence="12" id="KW-1185">Reference proteome</keyword>
<feature type="transmembrane region" description="Helical" evidence="10">
    <location>
        <begin position="201"/>
        <end position="224"/>
    </location>
</feature>
<feature type="transmembrane region" description="Helical" evidence="10">
    <location>
        <begin position="150"/>
        <end position="170"/>
    </location>
</feature>
<proteinExistence type="inferred from homology"/>
<dbReference type="SMART" id="SM01381">
    <property type="entry name" value="7TM_GPCR_Srsx"/>
    <property type="match status" value="1"/>
</dbReference>
<evidence type="ECO:0000256" key="9">
    <source>
        <dbReference type="RuleBase" id="RU000688"/>
    </source>
</evidence>
<dbReference type="GO" id="GO:0005886">
    <property type="term" value="C:plasma membrane"/>
    <property type="evidence" value="ECO:0007669"/>
    <property type="project" value="TreeGrafter"/>
</dbReference>
<name>A0A1S3KCK0_LINAN</name>
<reference evidence="13" key="1">
    <citation type="submission" date="2025-08" db="UniProtKB">
        <authorList>
            <consortium name="RefSeq"/>
        </authorList>
    </citation>
    <scope>IDENTIFICATION</scope>
    <source>
        <tissue evidence="13">Gonads</tissue>
    </source>
</reference>
<keyword evidence="5 9" id="KW-0297">G-protein coupled receptor</keyword>
<comment type="subcellular location">
    <subcellularLocation>
        <location evidence="1">Membrane</location>
        <topology evidence="1">Multi-pass membrane protein</topology>
    </subcellularLocation>
</comment>
<accession>A0A1S3KCK0</accession>
<evidence type="ECO:0000256" key="2">
    <source>
        <dbReference type="ARBA" id="ARBA00010663"/>
    </source>
</evidence>
<feature type="domain" description="G-protein coupled receptors family 1 profile" evidence="11">
    <location>
        <begin position="50"/>
        <end position="313"/>
    </location>
</feature>
<dbReference type="KEGG" id="lak:106180664"/>
<evidence type="ECO:0000256" key="3">
    <source>
        <dbReference type="ARBA" id="ARBA00022692"/>
    </source>
</evidence>
<dbReference type="PANTHER" id="PTHR45695:SF9">
    <property type="entry name" value="LEUCOKININ RECEPTOR"/>
    <property type="match status" value="1"/>
</dbReference>
<evidence type="ECO:0000256" key="8">
    <source>
        <dbReference type="ARBA" id="ARBA00023224"/>
    </source>
</evidence>
<evidence type="ECO:0000313" key="12">
    <source>
        <dbReference type="Proteomes" id="UP000085678"/>
    </source>
</evidence>
<dbReference type="RefSeq" id="XP_013420164.1">
    <property type="nucleotide sequence ID" value="XM_013564710.1"/>
</dbReference>